<feature type="compositionally biased region" description="Polar residues" evidence="1">
    <location>
        <begin position="115"/>
        <end position="127"/>
    </location>
</feature>
<feature type="compositionally biased region" description="Low complexity" evidence="1">
    <location>
        <begin position="265"/>
        <end position="276"/>
    </location>
</feature>
<dbReference type="WBParaSite" id="EVEC_0000422501-mRNA-1">
    <property type="protein sequence ID" value="EVEC_0000422501-mRNA-1"/>
    <property type="gene ID" value="EVEC_0000422501"/>
</dbReference>
<reference evidence="2 3" key="2">
    <citation type="submission" date="2018-10" db="EMBL/GenBank/DDBJ databases">
        <authorList>
            <consortium name="Pathogen Informatics"/>
        </authorList>
    </citation>
    <scope>NUCLEOTIDE SEQUENCE [LARGE SCALE GENOMIC DNA]</scope>
</reference>
<evidence type="ECO:0000256" key="1">
    <source>
        <dbReference type="SAM" id="MobiDB-lite"/>
    </source>
</evidence>
<dbReference type="Proteomes" id="UP000274131">
    <property type="component" value="Unassembled WGS sequence"/>
</dbReference>
<protein>
    <submittedName>
        <fullName evidence="2 4">Uncharacterized protein</fullName>
    </submittedName>
</protein>
<feature type="region of interest" description="Disordered" evidence="1">
    <location>
        <begin position="152"/>
        <end position="366"/>
    </location>
</feature>
<gene>
    <name evidence="2" type="ORF">EVEC_LOCUS3933</name>
</gene>
<feature type="compositionally biased region" description="Low complexity" evidence="1">
    <location>
        <begin position="63"/>
        <end position="75"/>
    </location>
</feature>
<evidence type="ECO:0000313" key="3">
    <source>
        <dbReference type="Proteomes" id="UP000274131"/>
    </source>
</evidence>
<name>A0A0N4V2K0_ENTVE</name>
<dbReference type="AlphaFoldDB" id="A0A0N4V2K0"/>
<dbReference type="OrthoDB" id="5863393at2759"/>
<organism evidence="4">
    <name type="scientific">Enterobius vermicularis</name>
    <name type="common">Human pinworm</name>
    <dbReference type="NCBI Taxonomy" id="51028"/>
    <lineage>
        <taxon>Eukaryota</taxon>
        <taxon>Metazoa</taxon>
        <taxon>Ecdysozoa</taxon>
        <taxon>Nematoda</taxon>
        <taxon>Chromadorea</taxon>
        <taxon>Rhabditida</taxon>
        <taxon>Spirurina</taxon>
        <taxon>Oxyuridomorpha</taxon>
        <taxon>Oxyuroidea</taxon>
        <taxon>Oxyuridae</taxon>
        <taxon>Enterobius</taxon>
    </lineage>
</organism>
<dbReference type="EMBL" id="UXUI01007719">
    <property type="protein sequence ID" value="VDD89014.1"/>
    <property type="molecule type" value="Genomic_DNA"/>
</dbReference>
<keyword evidence="3" id="KW-1185">Reference proteome</keyword>
<feature type="region of interest" description="Disordered" evidence="1">
    <location>
        <begin position="51"/>
        <end position="127"/>
    </location>
</feature>
<feature type="compositionally biased region" description="Polar residues" evidence="1">
    <location>
        <begin position="307"/>
        <end position="320"/>
    </location>
</feature>
<proteinExistence type="predicted"/>
<feature type="compositionally biased region" description="Low complexity" evidence="1">
    <location>
        <begin position="214"/>
        <end position="241"/>
    </location>
</feature>
<evidence type="ECO:0000313" key="4">
    <source>
        <dbReference type="WBParaSite" id="EVEC_0000422501-mRNA-1"/>
    </source>
</evidence>
<accession>A0A0N4V2K0</accession>
<evidence type="ECO:0000313" key="2">
    <source>
        <dbReference type="EMBL" id="VDD89014.1"/>
    </source>
</evidence>
<reference evidence="4" key="1">
    <citation type="submission" date="2016-04" db="UniProtKB">
        <authorList>
            <consortium name="WormBaseParasite"/>
        </authorList>
    </citation>
    <scope>IDENTIFICATION</scope>
</reference>
<sequence>MIKIQLPPGSKPWYELVDPMMTHNKLIELTEEFSQIYRTYGEQLSIRRYVRSSNQQGQKRTHSMSQSQAPSSLASLPPPPPAPMLNSTTSSKSEAKNEPARKIDISDYKQRTVGGLNNLNSSQQTSQRRNFMQPEMTQVGDLPLPPALVKTTEKKQPSVNDQDSLQSQKRRYENIERDPVKHRRMEVQEREMKHRRSEMIEKDPFKHRRVEGYNYGSKNVVGNSNSFSSSYSSQQHRVSSRGVEGSHRSGNPHLLNPDSRSSIRTSSPANSNTSSNQKQHLSSRGKVRDVNITASIPLPPNEVPSEVSPNAGNSNSNSTFAYMKRPQRPISPPPPPSTNRNYSSRMVLPPPPVPPANDELEDGEVL</sequence>
<feature type="compositionally biased region" description="Basic and acidic residues" evidence="1">
    <location>
        <begin position="170"/>
        <end position="204"/>
    </location>
</feature>
<feature type="compositionally biased region" description="Basic and acidic residues" evidence="1">
    <location>
        <begin position="93"/>
        <end position="110"/>
    </location>
</feature>
<feature type="compositionally biased region" description="Polar residues" evidence="1">
    <location>
        <begin position="157"/>
        <end position="167"/>
    </location>
</feature>